<gene>
    <name evidence="1" type="ORF">GCM10011369_19110</name>
</gene>
<dbReference type="EMBL" id="BMDX01000008">
    <property type="protein sequence ID" value="GGA77403.1"/>
    <property type="molecule type" value="Genomic_DNA"/>
</dbReference>
<dbReference type="Proteomes" id="UP000619743">
    <property type="component" value="Unassembled WGS sequence"/>
</dbReference>
<name>A0A8J2U587_9GAMM</name>
<proteinExistence type="predicted"/>
<protein>
    <submittedName>
        <fullName evidence="1">Uncharacterized protein</fullName>
    </submittedName>
</protein>
<reference evidence="2" key="1">
    <citation type="journal article" date="2019" name="Int. J. Syst. Evol. Microbiol.">
        <title>The Global Catalogue of Microorganisms (GCM) 10K type strain sequencing project: providing services to taxonomists for standard genome sequencing and annotation.</title>
        <authorList>
            <consortium name="The Broad Institute Genomics Platform"/>
            <consortium name="The Broad Institute Genome Sequencing Center for Infectious Disease"/>
            <person name="Wu L."/>
            <person name="Ma J."/>
        </authorList>
    </citation>
    <scope>NUCLEOTIDE SEQUENCE [LARGE SCALE GENOMIC DNA]</scope>
    <source>
        <strain evidence="2">CGMCC 1.10130</strain>
    </source>
</reference>
<dbReference type="RefSeq" id="WP_087505599.1">
    <property type="nucleotide sequence ID" value="NZ_BMDX01000008.1"/>
</dbReference>
<dbReference type="OrthoDB" id="5890574at2"/>
<sequence length="171" mass="20337">MKTRIDVTRDYDAELIPFNFPAYHNDEGYCYLRIQVKNGKLVFISGQLADYYNTSITNAAESIQGKAIQHLIDVGVIHVQSSFGLFSFLRSKEAKRVDRKRTLLEFFDQNSLWLQFYRAQDSLTNEDFMARTRFPVVERHELFTDCREEIEEYRTYGFDFEIDKTKLENWK</sequence>
<dbReference type="AlphaFoldDB" id="A0A8J2U587"/>
<evidence type="ECO:0000313" key="1">
    <source>
        <dbReference type="EMBL" id="GGA77403.1"/>
    </source>
</evidence>
<comment type="caution">
    <text evidence="1">The sequence shown here is derived from an EMBL/GenBank/DDBJ whole genome shotgun (WGS) entry which is preliminary data.</text>
</comment>
<evidence type="ECO:0000313" key="2">
    <source>
        <dbReference type="Proteomes" id="UP000619743"/>
    </source>
</evidence>
<keyword evidence="2" id="KW-1185">Reference proteome</keyword>
<organism evidence="1 2">
    <name type="scientific">Neiella marina</name>
    <dbReference type="NCBI Taxonomy" id="508461"/>
    <lineage>
        <taxon>Bacteria</taxon>
        <taxon>Pseudomonadati</taxon>
        <taxon>Pseudomonadota</taxon>
        <taxon>Gammaproteobacteria</taxon>
        <taxon>Alteromonadales</taxon>
        <taxon>Echinimonadaceae</taxon>
        <taxon>Neiella</taxon>
    </lineage>
</organism>
<accession>A0A8J2U587</accession>